<dbReference type="AlphaFoldDB" id="A0A286IAU2"/>
<gene>
    <name evidence="1" type="ORF">SAMN05877838_2103</name>
</gene>
<name>A0A286IAU2_9HYPH</name>
<dbReference type="Proteomes" id="UP000219465">
    <property type="component" value="Unassembled WGS sequence"/>
</dbReference>
<organism evidence="1 2">
    <name type="scientific">Hoeflea halophila</name>
    <dbReference type="NCBI Taxonomy" id="714899"/>
    <lineage>
        <taxon>Bacteria</taxon>
        <taxon>Pseudomonadati</taxon>
        <taxon>Pseudomonadota</taxon>
        <taxon>Alphaproteobacteria</taxon>
        <taxon>Hyphomicrobiales</taxon>
        <taxon>Rhizobiaceae</taxon>
        <taxon>Hoeflea</taxon>
    </lineage>
</organism>
<reference evidence="2" key="1">
    <citation type="submission" date="2017-08" db="EMBL/GenBank/DDBJ databases">
        <authorList>
            <person name="Varghese N."/>
            <person name="Submissions S."/>
        </authorList>
    </citation>
    <scope>NUCLEOTIDE SEQUENCE [LARGE SCALE GENOMIC DNA]</scope>
    <source>
        <strain evidence="2">KCTC 23107</strain>
    </source>
</reference>
<evidence type="ECO:0000313" key="1">
    <source>
        <dbReference type="EMBL" id="SOE17210.1"/>
    </source>
</evidence>
<accession>A0A286IAU2</accession>
<evidence type="ECO:0000313" key="2">
    <source>
        <dbReference type="Proteomes" id="UP000219465"/>
    </source>
</evidence>
<dbReference type="SUPFAM" id="SSF52540">
    <property type="entry name" value="P-loop containing nucleoside triphosphate hydrolases"/>
    <property type="match status" value="1"/>
</dbReference>
<dbReference type="InterPro" id="IPR027417">
    <property type="entry name" value="P-loop_NTPase"/>
</dbReference>
<keyword evidence="2" id="KW-1185">Reference proteome</keyword>
<sequence>MAVNDNNQIHVGLTGPVRSGKTNLFVDFAKCVELNFHGFRQLHNIKIETDRVNRKLLRTYYRNLPDATESVTDIRFDLELDLPQQEGPEPEGALENRQFTIHVRDAPGEAAFPSSDVAGKANPHAEKAKELDEWFSKAKGIVLVISALNAGTDEGFEALIDKVEDFFERAGKPEFQNLERVAIAISMFDLLLLRFGNRSRDIATEPEAVLAILHAHMRPAFDIIKDFRPFPSQERDIDLRFIATSSYGFHPQLGCANIDANAEILDPGNSRFPVPLTPDNVRYPYMTADPFIFAALGLDSPFLFTRDEILSGMLKERSPAAAAVQPAASASATAETVDGPQG</sequence>
<dbReference type="EMBL" id="OCPC01000002">
    <property type="protein sequence ID" value="SOE17210.1"/>
    <property type="molecule type" value="Genomic_DNA"/>
</dbReference>
<proteinExistence type="predicted"/>
<protein>
    <submittedName>
        <fullName evidence="1">Uncharacterized protein</fullName>
    </submittedName>
</protein>